<name>A0A811NDJ6_9POAL</name>
<proteinExistence type="predicted"/>
<dbReference type="SUPFAM" id="SSF81383">
    <property type="entry name" value="F-box domain"/>
    <property type="match status" value="1"/>
</dbReference>
<reference evidence="2" key="1">
    <citation type="submission" date="2020-10" db="EMBL/GenBank/DDBJ databases">
        <authorList>
            <person name="Han B."/>
            <person name="Lu T."/>
            <person name="Zhao Q."/>
            <person name="Huang X."/>
            <person name="Zhao Y."/>
        </authorList>
    </citation>
    <scope>NUCLEOTIDE SEQUENCE</scope>
</reference>
<dbReference type="PANTHER" id="PTHR34223">
    <property type="entry name" value="OS11G0201299 PROTEIN"/>
    <property type="match status" value="1"/>
</dbReference>
<dbReference type="InterPro" id="IPR036047">
    <property type="entry name" value="F-box-like_dom_sf"/>
</dbReference>
<dbReference type="EMBL" id="CAJGYO010000003">
    <property type="protein sequence ID" value="CAD6220516.1"/>
    <property type="molecule type" value="Genomic_DNA"/>
</dbReference>
<gene>
    <name evidence="2" type="ORF">NCGR_LOCUS13981</name>
</gene>
<feature type="compositionally biased region" description="Basic and acidic residues" evidence="1">
    <location>
        <begin position="1"/>
        <end position="13"/>
    </location>
</feature>
<protein>
    <recommendedName>
        <fullName evidence="4">F-box domain-containing protein</fullName>
    </recommendedName>
</protein>
<dbReference type="AlphaFoldDB" id="A0A811NDJ6"/>
<evidence type="ECO:0000313" key="3">
    <source>
        <dbReference type="Proteomes" id="UP000604825"/>
    </source>
</evidence>
<dbReference type="InterPro" id="IPR053197">
    <property type="entry name" value="F-box_SCFL_complex_component"/>
</dbReference>
<dbReference type="SUPFAM" id="SSF52047">
    <property type="entry name" value="RNI-like"/>
    <property type="match status" value="1"/>
</dbReference>
<dbReference type="OrthoDB" id="657590at2759"/>
<evidence type="ECO:0000256" key="1">
    <source>
        <dbReference type="SAM" id="MobiDB-lite"/>
    </source>
</evidence>
<keyword evidence="3" id="KW-1185">Reference proteome</keyword>
<comment type="caution">
    <text evidence="2">The sequence shown here is derived from an EMBL/GenBank/DDBJ whole genome shotgun (WGS) entry which is preliminary data.</text>
</comment>
<organism evidence="2 3">
    <name type="scientific">Miscanthus lutarioriparius</name>
    <dbReference type="NCBI Taxonomy" id="422564"/>
    <lineage>
        <taxon>Eukaryota</taxon>
        <taxon>Viridiplantae</taxon>
        <taxon>Streptophyta</taxon>
        <taxon>Embryophyta</taxon>
        <taxon>Tracheophyta</taxon>
        <taxon>Spermatophyta</taxon>
        <taxon>Magnoliopsida</taxon>
        <taxon>Liliopsida</taxon>
        <taxon>Poales</taxon>
        <taxon>Poaceae</taxon>
        <taxon>PACMAD clade</taxon>
        <taxon>Panicoideae</taxon>
        <taxon>Andropogonodae</taxon>
        <taxon>Andropogoneae</taxon>
        <taxon>Saccharinae</taxon>
        <taxon>Miscanthus</taxon>
    </lineage>
</organism>
<evidence type="ECO:0000313" key="2">
    <source>
        <dbReference type="EMBL" id="CAD6220516.1"/>
    </source>
</evidence>
<evidence type="ECO:0008006" key="4">
    <source>
        <dbReference type="Google" id="ProtNLM"/>
    </source>
</evidence>
<accession>A0A811NDJ6</accession>
<feature type="region of interest" description="Disordered" evidence="1">
    <location>
        <begin position="1"/>
        <end position="23"/>
    </location>
</feature>
<sequence>MDRRSGSKRKEARTAAGSSSSGGDRITALPLELRAQIASLLSFDETVQLTVLSRAWRHIHLHTPVVKIYLHAFLSFRDIYFDEAQSVRGLLDEDSILAVRVALGRRALEASSSKVDTLRLVSDIDDRRMRRHAPRIVALADARVIRFLSPFAASDADARNAWSLDLPPAARELEVITRSHLAPAIAGPGAASLRKLRLDYAVLSEWPRLPSLVSLDLNSVTVEAPFAPGAWCPLLDELDLFCCKIRQARVDIRLPRLRFLDMDSVDVAPHRRDTEAPYGVITIDAPELIQFEIDCAAGGTTDYKSFTLRAPRLRLLGWRNQYSERMVIDVGRPGSVKFGGITLKSIYSRGMMYYREQMMRMLQGLLPNILPENLDDVAKPYLTLGDWSDSDDDDEPKHENEKQLTCDLKGLVMSHGM</sequence>
<dbReference type="Proteomes" id="UP000604825">
    <property type="component" value="Unassembled WGS sequence"/>
</dbReference>